<dbReference type="EMBL" id="CAMGYJ010000009">
    <property type="protein sequence ID" value="CAI0473973.1"/>
    <property type="molecule type" value="Genomic_DNA"/>
</dbReference>
<accession>A0AAV0PSU3</accession>
<evidence type="ECO:0000313" key="1">
    <source>
        <dbReference type="EMBL" id="CAI0473973.1"/>
    </source>
</evidence>
<dbReference type="AlphaFoldDB" id="A0AAV0PSU3"/>
<comment type="caution">
    <text evidence="1">The sequence shown here is derived from an EMBL/GenBank/DDBJ whole genome shotgun (WGS) entry which is preliminary data.</text>
</comment>
<dbReference type="Proteomes" id="UP001154282">
    <property type="component" value="Unassembled WGS sequence"/>
</dbReference>
<evidence type="ECO:0000313" key="2">
    <source>
        <dbReference type="Proteomes" id="UP001154282"/>
    </source>
</evidence>
<sequence>MHHLPLLRHYTRRHRCGRIMFWDVRERKGVVPFRAC</sequence>
<keyword evidence="2" id="KW-1185">Reference proteome</keyword>
<proteinExistence type="predicted"/>
<gene>
    <name evidence="1" type="ORF">LITE_LOCUS39849</name>
</gene>
<organism evidence="1 2">
    <name type="scientific">Linum tenue</name>
    <dbReference type="NCBI Taxonomy" id="586396"/>
    <lineage>
        <taxon>Eukaryota</taxon>
        <taxon>Viridiplantae</taxon>
        <taxon>Streptophyta</taxon>
        <taxon>Embryophyta</taxon>
        <taxon>Tracheophyta</taxon>
        <taxon>Spermatophyta</taxon>
        <taxon>Magnoliopsida</taxon>
        <taxon>eudicotyledons</taxon>
        <taxon>Gunneridae</taxon>
        <taxon>Pentapetalae</taxon>
        <taxon>rosids</taxon>
        <taxon>fabids</taxon>
        <taxon>Malpighiales</taxon>
        <taxon>Linaceae</taxon>
        <taxon>Linum</taxon>
    </lineage>
</organism>
<protein>
    <submittedName>
        <fullName evidence="1">Uncharacterized protein</fullName>
    </submittedName>
</protein>
<reference evidence="1" key="1">
    <citation type="submission" date="2022-08" db="EMBL/GenBank/DDBJ databases">
        <authorList>
            <person name="Gutierrez-Valencia J."/>
        </authorList>
    </citation>
    <scope>NUCLEOTIDE SEQUENCE</scope>
</reference>
<name>A0AAV0PSU3_9ROSI</name>